<keyword evidence="2" id="KW-1185">Reference proteome</keyword>
<organism evidence="1 2">
    <name type="scientific">Canavalia gladiata</name>
    <name type="common">Sword bean</name>
    <name type="synonym">Dolichos gladiatus</name>
    <dbReference type="NCBI Taxonomy" id="3824"/>
    <lineage>
        <taxon>Eukaryota</taxon>
        <taxon>Viridiplantae</taxon>
        <taxon>Streptophyta</taxon>
        <taxon>Embryophyta</taxon>
        <taxon>Tracheophyta</taxon>
        <taxon>Spermatophyta</taxon>
        <taxon>Magnoliopsida</taxon>
        <taxon>eudicotyledons</taxon>
        <taxon>Gunneridae</taxon>
        <taxon>Pentapetalae</taxon>
        <taxon>rosids</taxon>
        <taxon>fabids</taxon>
        <taxon>Fabales</taxon>
        <taxon>Fabaceae</taxon>
        <taxon>Papilionoideae</taxon>
        <taxon>50 kb inversion clade</taxon>
        <taxon>NPAAA clade</taxon>
        <taxon>indigoferoid/millettioid clade</taxon>
        <taxon>Phaseoleae</taxon>
        <taxon>Canavalia</taxon>
    </lineage>
</organism>
<reference evidence="1 2" key="1">
    <citation type="submission" date="2024-01" db="EMBL/GenBank/DDBJ databases">
        <title>The genomes of 5 underutilized Papilionoideae crops provide insights into root nodulation and disease resistanc.</title>
        <authorList>
            <person name="Jiang F."/>
        </authorList>
    </citation>
    <scope>NUCLEOTIDE SEQUENCE [LARGE SCALE GENOMIC DNA]</scope>
    <source>
        <strain evidence="1">LVBAO_FW01</strain>
        <tissue evidence="1">Leaves</tissue>
    </source>
</reference>
<proteinExistence type="predicted"/>
<gene>
    <name evidence="1" type="ORF">VNO77_32178</name>
</gene>
<dbReference type="Proteomes" id="UP001367508">
    <property type="component" value="Unassembled WGS sequence"/>
</dbReference>
<comment type="caution">
    <text evidence="1">The sequence shown here is derived from an EMBL/GenBank/DDBJ whole genome shotgun (WGS) entry which is preliminary data.</text>
</comment>
<evidence type="ECO:0000313" key="2">
    <source>
        <dbReference type="Proteomes" id="UP001367508"/>
    </source>
</evidence>
<accession>A0AAN9Q4A6</accession>
<name>A0AAN9Q4A6_CANGL</name>
<sequence>MEKSKMSMPRLVFPTCIFSLAAIALAAQPGLTILSMELTTGVVKLQEDSPMGGLLVISYVFPEFKAFSSTKLGITSPSAHLSVFQNVDTLLKGVKYASDGARILNDTELRFIQGLSWMIK</sequence>
<evidence type="ECO:0000313" key="1">
    <source>
        <dbReference type="EMBL" id="KAK7321482.1"/>
    </source>
</evidence>
<dbReference type="AlphaFoldDB" id="A0AAN9Q4A6"/>
<protein>
    <submittedName>
        <fullName evidence="1">Uncharacterized protein</fullName>
    </submittedName>
</protein>
<dbReference type="EMBL" id="JAYMYQ010000007">
    <property type="protein sequence ID" value="KAK7321482.1"/>
    <property type="molecule type" value="Genomic_DNA"/>
</dbReference>